<keyword evidence="2" id="KW-1185">Reference proteome</keyword>
<sequence length="135" mass="15525">MIEDVLLDELPLIVVQLGDLRLDHTIQFNCSLSFEPSQLDKRHNRVSLELLSRAKFIGSKFIMSHPDLINDYSKYCRIGLIPEVLQSRVFSLNGNLPDKGMDRLDLAVLELLQSKIKEEQNIKLFDDISTITKKK</sequence>
<dbReference type="AlphaFoldDB" id="A0A0D8Y7X2"/>
<evidence type="ECO:0000313" key="2">
    <source>
        <dbReference type="Proteomes" id="UP000053766"/>
    </source>
</evidence>
<name>A0A0D8Y7X2_DICVI</name>
<protein>
    <submittedName>
        <fullName evidence="1">Uncharacterized protein</fullName>
    </submittedName>
</protein>
<evidence type="ECO:0000313" key="1">
    <source>
        <dbReference type="EMBL" id="KJH52815.1"/>
    </source>
</evidence>
<organism evidence="1 2">
    <name type="scientific">Dictyocaulus viviparus</name>
    <name type="common">Bovine lungworm</name>
    <dbReference type="NCBI Taxonomy" id="29172"/>
    <lineage>
        <taxon>Eukaryota</taxon>
        <taxon>Metazoa</taxon>
        <taxon>Ecdysozoa</taxon>
        <taxon>Nematoda</taxon>
        <taxon>Chromadorea</taxon>
        <taxon>Rhabditida</taxon>
        <taxon>Rhabditina</taxon>
        <taxon>Rhabditomorpha</taxon>
        <taxon>Strongyloidea</taxon>
        <taxon>Metastrongylidae</taxon>
        <taxon>Dictyocaulus</taxon>
    </lineage>
</organism>
<reference evidence="1 2" key="1">
    <citation type="submission" date="2013-11" db="EMBL/GenBank/DDBJ databases">
        <title>Draft genome of the bovine lungworm Dictyocaulus viviparus.</title>
        <authorList>
            <person name="Mitreva M."/>
        </authorList>
    </citation>
    <scope>NUCLEOTIDE SEQUENCE [LARGE SCALE GENOMIC DNA]</scope>
    <source>
        <strain evidence="1 2">HannoverDv2000</strain>
    </source>
</reference>
<dbReference type="EMBL" id="KN716159">
    <property type="protein sequence ID" value="KJH52815.1"/>
    <property type="molecule type" value="Genomic_DNA"/>
</dbReference>
<reference evidence="2" key="2">
    <citation type="journal article" date="2016" name="Sci. Rep.">
        <title>Dictyocaulus viviparus genome, variome and transcriptome elucidate lungworm biology and support future intervention.</title>
        <authorList>
            <person name="McNulty S.N."/>
            <person name="Strube C."/>
            <person name="Rosa B.A."/>
            <person name="Martin J.C."/>
            <person name="Tyagi R."/>
            <person name="Choi Y.J."/>
            <person name="Wang Q."/>
            <person name="Hallsworth Pepin K."/>
            <person name="Zhang X."/>
            <person name="Ozersky P."/>
            <person name="Wilson R.K."/>
            <person name="Sternberg P.W."/>
            <person name="Gasser R.B."/>
            <person name="Mitreva M."/>
        </authorList>
    </citation>
    <scope>NUCLEOTIDE SEQUENCE [LARGE SCALE GENOMIC DNA]</scope>
    <source>
        <strain evidence="2">HannoverDv2000</strain>
    </source>
</reference>
<gene>
    <name evidence="1" type="ORF">DICVIV_01022</name>
</gene>
<dbReference type="Proteomes" id="UP000053766">
    <property type="component" value="Unassembled WGS sequence"/>
</dbReference>
<accession>A0A0D8Y7X2</accession>
<proteinExistence type="predicted"/>